<reference evidence="2" key="1">
    <citation type="submission" date="2016-11" db="UniProtKB">
        <authorList>
            <consortium name="WormBaseParasite"/>
        </authorList>
    </citation>
    <scope>IDENTIFICATION</scope>
</reference>
<sequence>MPGCWSFLPVSQTLVSQRKPQRSESWLRRRGSAAPWSGRCRPGALQSAASAAPMKCLSAWPVSRGARRPQRRTKTLKWFWCQQNSCCRLWTPWPERAA</sequence>
<evidence type="ECO:0000313" key="2">
    <source>
        <dbReference type="WBParaSite" id="maker-uti_cns_0000918-snap-gene-0.6-mRNA-1"/>
    </source>
</evidence>
<accession>A0A1I8G584</accession>
<organism evidence="1 2">
    <name type="scientific">Macrostomum lignano</name>
    <dbReference type="NCBI Taxonomy" id="282301"/>
    <lineage>
        <taxon>Eukaryota</taxon>
        <taxon>Metazoa</taxon>
        <taxon>Spiralia</taxon>
        <taxon>Lophotrochozoa</taxon>
        <taxon>Platyhelminthes</taxon>
        <taxon>Rhabditophora</taxon>
        <taxon>Macrostomorpha</taxon>
        <taxon>Macrostomida</taxon>
        <taxon>Macrostomidae</taxon>
        <taxon>Macrostomum</taxon>
    </lineage>
</organism>
<name>A0A1I8G584_9PLAT</name>
<dbReference type="WBParaSite" id="maker-uti_cns_0000918-snap-gene-0.6-mRNA-1">
    <property type="protein sequence ID" value="maker-uti_cns_0000918-snap-gene-0.6-mRNA-1"/>
    <property type="gene ID" value="maker-uti_cns_0000918-snap-gene-0.6"/>
</dbReference>
<keyword evidence="1" id="KW-1185">Reference proteome</keyword>
<proteinExistence type="predicted"/>
<protein>
    <submittedName>
        <fullName evidence="2">Secreted protein</fullName>
    </submittedName>
</protein>
<dbReference type="Proteomes" id="UP000095280">
    <property type="component" value="Unplaced"/>
</dbReference>
<dbReference type="AlphaFoldDB" id="A0A1I8G584"/>
<evidence type="ECO:0000313" key="1">
    <source>
        <dbReference type="Proteomes" id="UP000095280"/>
    </source>
</evidence>